<comment type="similarity">
    <text evidence="1">Belongs to the TIM50 family.</text>
</comment>
<keyword evidence="1" id="KW-0813">Transport</keyword>
<proteinExistence type="inferred from homology"/>
<comment type="function">
    <text evidence="1">Essential component of the TIM23 complex, a complex that mediates the translocation of transit peptide-containing proteins across the mitochondrial inner membrane.</text>
</comment>
<dbReference type="InterPro" id="IPR004274">
    <property type="entry name" value="FCP1_dom"/>
</dbReference>
<evidence type="ECO:0000313" key="5">
    <source>
        <dbReference type="Proteomes" id="UP000799421"/>
    </source>
</evidence>
<reference evidence="4" key="1">
    <citation type="journal article" date="2020" name="Stud. Mycol.">
        <title>101 Dothideomycetes genomes: a test case for predicting lifestyles and emergence of pathogens.</title>
        <authorList>
            <person name="Haridas S."/>
            <person name="Albert R."/>
            <person name="Binder M."/>
            <person name="Bloem J."/>
            <person name="Labutti K."/>
            <person name="Salamov A."/>
            <person name="Andreopoulos B."/>
            <person name="Baker S."/>
            <person name="Barry K."/>
            <person name="Bills G."/>
            <person name="Bluhm B."/>
            <person name="Cannon C."/>
            <person name="Castanera R."/>
            <person name="Culley D."/>
            <person name="Daum C."/>
            <person name="Ezra D."/>
            <person name="Gonzalez J."/>
            <person name="Henrissat B."/>
            <person name="Kuo A."/>
            <person name="Liang C."/>
            <person name="Lipzen A."/>
            <person name="Lutzoni F."/>
            <person name="Magnuson J."/>
            <person name="Mondo S."/>
            <person name="Nolan M."/>
            <person name="Ohm R."/>
            <person name="Pangilinan J."/>
            <person name="Park H.-J."/>
            <person name="Ramirez L."/>
            <person name="Alfaro M."/>
            <person name="Sun H."/>
            <person name="Tritt A."/>
            <person name="Yoshinaga Y."/>
            <person name="Zwiers L.-H."/>
            <person name="Turgeon B."/>
            <person name="Goodwin S."/>
            <person name="Spatafora J."/>
            <person name="Crous P."/>
            <person name="Grigoriev I."/>
        </authorList>
    </citation>
    <scope>NUCLEOTIDE SEQUENCE</scope>
    <source>
        <strain evidence="4">CBS 480.64</strain>
    </source>
</reference>
<dbReference type="SUPFAM" id="SSF56784">
    <property type="entry name" value="HAD-like"/>
    <property type="match status" value="1"/>
</dbReference>
<sequence>MRGTRQPFRSSRPPVLRQNIRAPVAENVANDDASQPSPTAEYLRECEELSPAITSPRKLLVILDLNGTLLHRNVRGGNNDFVERKHVRQFIDYLTAQHQVMVWSSARPTNVDCMCNRLFTPEQRAQLVAVWGRDHLRLTPEQYKQRVQIYKQLQWVWQDDVIGKGWSVGNTVLIDDSEEKAASEPYNLILLDKFEGKADDDVLLDVENYLEKVRRREHAGAFMRNEPFVKRSE</sequence>
<dbReference type="Gene3D" id="3.40.50.1000">
    <property type="entry name" value="HAD superfamily/HAD-like"/>
    <property type="match status" value="1"/>
</dbReference>
<dbReference type="Pfam" id="PF03031">
    <property type="entry name" value="NIF"/>
    <property type="match status" value="1"/>
</dbReference>
<evidence type="ECO:0000259" key="3">
    <source>
        <dbReference type="PROSITE" id="PS50969"/>
    </source>
</evidence>
<dbReference type="Proteomes" id="UP000799421">
    <property type="component" value="Unassembled WGS sequence"/>
</dbReference>
<keyword evidence="1" id="KW-0811">Translocation</keyword>
<evidence type="ECO:0000256" key="2">
    <source>
        <dbReference type="SAM" id="MobiDB-lite"/>
    </source>
</evidence>
<name>A0A6A7BT21_9PEZI</name>
<feature type="region of interest" description="Disordered" evidence="2">
    <location>
        <begin position="1"/>
        <end position="39"/>
    </location>
</feature>
<gene>
    <name evidence="4" type="ORF">K470DRAFT_283246</name>
</gene>
<evidence type="ECO:0000256" key="1">
    <source>
        <dbReference type="RuleBase" id="RU365079"/>
    </source>
</evidence>
<keyword evidence="5" id="KW-1185">Reference proteome</keyword>
<dbReference type="SMART" id="SM00577">
    <property type="entry name" value="CPDc"/>
    <property type="match status" value="1"/>
</dbReference>
<dbReference type="AlphaFoldDB" id="A0A6A7BT21"/>
<comment type="subcellular location">
    <subcellularLocation>
        <location evidence="1">Mitochondrion inner membrane</location>
        <topology evidence="1">Single-pass membrane protein</topology>
    </subcellularLocation>
</comment>
<dbReference type="InterPro" id="IPR023214">
    <property type="entry name" value="HAD_sf"/>
</dbReference>
<dbReference type="GO" id="GO:0015031">
    <property type="term" value="P:protein transport"/>
    <property type="evidence" value="ECO:0007669"/>
    <property type="project" value="UniProtKB-KW"/>
</dbReference>
<feature type="domain" description="FCP1 homology" evidence="3">
    <location>
        <begin position="54"/>
        <end position="213"/>
    </location>
</feature>
<dbReference type="InterPro" id="IPR050365">
    <property type="entry name" value="TIM50"/>
</dbReference>
<dbReference type="OrthoDB" id="1711508at2759"/>
<dbReference type="PROSITE" id="PS50969">
    <property type="entry name" value="FCP1"/>
    <property type="match status" value="1"/>
</dbReference>
<keyword evidence="1" id="KW-0809">Transit peptide</keyword>
<keyword evidence="1" id="KW-0653">Protein transport</keyword>
<dbReference type="PANTHER" id="PTHR12210">
    <property type="entry name" value="DULLARD PROTEIN PHOSPHATASE"/>
    <property type="match status" value="1"/>
</dbReference>
<organism evidence="4 5">
    <name type="scientific">Piedraia hortae CBS 480.64</name>
    <dbReference type="NCBI Taxonomy" id="1314780"/>
    <lineage>
        <taxon>Eukaryota</taxon>
        <taxon>Fungi</taxon>
        <taxon>Dikarya</taxon>
        <taxon>Ascomycota</taxon>
        <taxon>Pezizomycotina</taxon>
        <taxon>Dothideomycetes</taxon>
        <taxon>Dothideomycetidae</taxon>
        <taxon>Capnodiales</taxon>
        <taxon>Piedraiaceae</taxon>
        <taxon>Piedraia</taxon>
    </lineage>
</organism>
<comment type="subunit">
    <text evidence="1">Component of the TIM23 complex.</text>
</comment>
<dbReference type="GO" id="GO:0005744">
    <property type="term" value="C:TIM23 mitochondrial import inner membrane translocase complex"/>
    <property type="evidence" value="ECO:0007669"/>
    <property type="project" value="UniProtKB-UniRule"/>
</dbReference>
<protein>
    <recommendedName>
        <fullName evidence="1">Mitochondrial import inner membrane translocase subunit TIM50</fullName>
    </recommendedName>
</protein>
<accession>A0A6A7BT21</accession>
<keyword evidence="1" id="KW-0496">Mitochondrion</keyword>
<dbReference type="InterPro" id="IPR036412">
    <property type="entry name" value="HAD-like_sf"/>
</dbReference>
<dbReference type="EMBL" id="MU006009">
    <property type="protein sequence ID" value="KAF2858476.1"/>
    <property type="molecule type" value="Genomic_DNA"/>
</dbReference>
<evidence type="ECO:0000313" key="4">
    <source>
        <dbReference type="EMBL" id="KAF2858476.1"/>
    </source>
</evidence>